<keyword evidence="2" id="KW-0677">Repeat</keyword>
<comment type="caution">
    <text evidence="6">The sequence shown here is derived from an EMBL/GenBank/DDBJ whole genome shotgun (WGS) entry which is preliminary data.</text>
</comment>
<evidence type="ECO:0000313" key="6">
    <source>
        <dbReference type="EMBL" id="CAG8455344.1"/>
    </source>
</evidence>
<dbReference type="PANTHER" id="PTHR23048">
    <property type="entry name" value="MYOSIN LIGHT CHAIN 1, 3"/>
    <property type="match status" value="1"/>
</dbReference>
<dbReference type="PROSITE" id="PS00018">
    <property type="entry name" value="EF_HAND_1"/>
    <property type="match status" value="2"/>
</dbReference>
<gene>
    <name evidence="6" type="ORF">FMOSSE_LOCUS1756</name>
</gene>
<dbReference type="InterPro" id="IPR011992">
    <property type="entry name" value="EF-hand-dom_pair"/>
</dbReference>
<feature type="domain" description="EF-hand" evidence="5">
    <location>
        <begin position="110"/>
        <end position="145"/>
    </location>
</feature>
<dbReference type="EMBL" id="CAJVPP010000204">
    <property type="protein sequence ID" value="CAG8455344.1"/>
    <property type="molecule type" value="Genomic_DNA"/>
</dbReference>
<evidence type="ECO:0000256" key="4">
    <source>
        <dbReference type="SAM" id="MobiDB-lite"/>
    </source>
</evidence>
<dbReference type="GO" id="GO:0030474">
    <property type="term" value="P:spindle pole body duplication"/>
    <property type="evidence" value="ECO:0007669"/>
    <property type="project" value="UniProtKB-ARBA"/>
</dbReference>
<keyword evidence="1" id="KW-0479">Metal-binding</keyword>
<sequence>MNGSPSHTSEINTKTKKITSNKNDSNNNTTSATITTNFLSSDMLLTPEKTQLPSPAHTTMTTLKTSPLPHLSEEQRVEIKEVFDLFDNDKKGALCYQELKTAMKALGFDEKKPELLKIIRQYDKSDEGLISYEDFFKLMAERIVNRSPMEEVHRAFQLFDDDNTGKISLQNLKRVAKELGENLDEDELQAMIDEFDLDDDGEISMKEFIKIMTEE</sequence>
<dbReference type="InterPro" id="IPR050230">
    <property type="entry name" value="CALM/Myosin/TropC-like"/>
</dbReference>
<dbReference type="Gene3D" id="1.10.238.10">
    <property type="entry name" value="EF-hand"/>
    <property type="match status" value="2"/>
</dbReference>
<dbReference type="InterPro" id="IPR018247">
    <property type="entry name" value="EF_Hand_1_Ca_BS"/>
</dbReference>
<evidence type="ECO:0000256" key="3">
    <source>
        <dbReference type="ARBA" id="ARBA00022837"/>
    </source>
</evidence>
<keyword evidence="7" id="KW-1185">Reference proteome</keyword>
<dbReference type="PANTHER" id="PTHR23048:SF48">
    <property type="entry name" value="CENTRIN 3"/>
    <property type="match status" value="1"/>
</dbReference>
<dbReference type="FunFam" id="1.10.238.10:FF:000077">
    <property type="entry name" value="Centrin 1"/>
    <property type="match status" value="1"/>
</dbReference>
<dbReference type="SMART" id="SM00054">
    <property type="entry name" value="EFh"/>
    <property type="match status" value="4"/>
</dbReference>
<feature type="domain" description="EF-hand" evidence="5">
    <location>
        <begin position="74"/>
        <end position="109"/>
    </location>
</feature>
<dbReference type="InterPro" id="IPR002048">
    <property type="entry name" value="EF_hand_dom"/>
</dbReference>
<proteinExistence type="predicted"/>
<organism evidence="6 7">
    <name type="scientific">Funneliformis mosseae</name>
    <name type="common">Endomycorrhizal fungus</name>
    <name type="synonym">Glomus mosseae</name>
    <dbReference type="NCBI Taxonomy" id="27381"/>
    <lineage>
        <taxon>Eukaryota</taxon>
        <taxon>Fungi</taxon>
        <taxon>Fungi incertae sedis</taxon>
        <taxon>Mucoromycota</taxon>
        <taxon>Glomeromycotina</taxon>
        <taxon>Glomeromycetes</taxon>
        <taxon>Glomerales</taxon>
        <taxon>Glomeraceae</taxon>
        <taxon>Funneliformis</taxon>
    </lineage>
</organism>
<keyword evidence="3" id="KW-0106">Calcium</keyword>
<dbReference type="PROSITE" id="PS50222">
    <property type="entry name" value="EF_HAND_2"/>
    <property type="match status" value="4"/>
</dbReference>
<dbReference type="GO" id="GO:0005825">
    <property type="term" value="C:half bridge of spindle pole body"/>
    <property type="evidence" value="ECO:0007669"/>
    <property type="project" value="UniProtKB-ARBA"/>
</dbReference>
<feature type="domain" description="EF-hand" evidence="5">
    <location>
        <begin position="147"/>
        <end position="182"/>
    </location>
</feature>
<reference evidence="6" key="1">
    <citation type="submission" date="2021-06" db="EMBL/GenBank/DDBJ databases">
        <authorList>
            <person name="Kallberg Y."/>
            <person name="Tangrot J."/>
            <person name="Rosling A."/>
        </authorList>
    </citation>
    <scope>NUCLEOTIDE SEQUENCE</scope>
    <source>
        <strain evidence="6">87-6 pot B 2015</strain>
    </source>
</reference>
<dbReference type="GO" id="GO:0016460">
    <property type="term" value="C:myosin II complex"/>
    <property type="evidence" value="ECO:0007669"/>
    <property type="project" value="TreeGrafter"/>
</dbReference>
<name>A0A9N8YVK3_FUNMO</name>
<evidence type="ECO:0000259" key="5">
    <source>
        <dbReference type="PROSITE" id="PS50222"/>
    </source>
</evidence>
<dbReference type="Pfam" id="PF13499">
    <property type="entry name" value="EF-hand_7"/>
    <property type="match status" value="2"/>
</dbReference>
<dbReference type="CDD" id="cd00051">
    <property type="entry name" value="EFh"/>
    <property type="match status" value="2"/>
</dbReference>
<dbReference type="Proteomes" id="UP000789375">
    <property type="component" value="Unassembled WGS sequence"/>
</dbReference>
<dbReference type="SUPFAM" id="SSF47473">
    <property type="entry name" value="EF-hand"/>
    <property type="match status" value="1"/>
</dbReference>
<evidence type="ECO:0000256" key="2">
    <source>
        <dbReference type="ARBA" id="ARBA00022737"/>
    </source>
</evidence>
<feature type="region of interest" description="Disordered" evidence="4">
    <location>
        <begin position="1"/>
        <end position="32"/>
    </location>
</feature>
<evidence type="ECO:0000256" key="1">
    <source>
        <dbReference type="ARBA" id="ARBA00022723"/>
    </source>
</evidence>
<feature type="compositionally biased region" description="Low complexity" evidence="4">
    <location>
        <begin position="20"/>
        <end position="32"/>
    </location>
</feature>
<protein>
    <submittedName>
        <fullName evidence="6">16630_t:CDS:1</fullName>
    </submittedName>
</protein>
<evidence type="ECO:0000313" key="7">
    <source>
        <dbReference type="Proteomes" id="UP000789375"/>
    </source>
</evidence>
<dbReference type="AlphaFoldDB" id="A0A9N8YVK3"/>
<dbReference type="GO" id="GO:0005509">
    <property type="term" value="F:calcium ion binding"/>
    <property type="evidence" value="ECO:0007669"/>
    <property type="project" value="InterPro"/>
</dbReference>
<feature type="domain" description="EF-hand" evidence="5">
    <location>
        <begin position="183"/>
        <end position="215"/>
    </location>
</feature>
<accession>A0A9N8YVK3</accession>